<gene>
    <name evidence="4" type="ORF">NVS89_22475</name>
</gene>
<evidence type="ECO:0000259" key="3">
    <source>
        <dbReference type="Pfam" id="PF09718"/>
    </source>
</evidence>
<evidence type="ECO:0000313" key="5">
    <source>
        <dbReference type="Proteomes" id="UP001151088"/>
    </source>
</evidence>
<dbReference type="InterPro" id="IPR006431">
    <property type="entry name" value="Phage_tape_meas_C"/>
</dbReference>
<comment type="caution">
    <text evidence="4">The sequence shown here is derived from an EMBL/GenBank/DDBJ whole genome shotgun (WGS) entry which is preliminary data.</text>
</comment>
<organism evidence="4 5">
    <name type="scientific">Ancylobacter mangrovi</name>
    <dbReference type="NCBI Taxonomy" id="2972472"/>
    <lineage>
        <taxon>Bacteria</taxon>
        <taxon>Pseudomonadati</taxon>
        <taxon>Pseudomonadota</taxon>
        <taxon>Alphaproteobacteria</taxon>
        <taxon>Hyphomicrobiales</taxon>
        <taxon>Xanthobacteraceae</taxon>
        <taxon>Ancylobacter</taxon>
    </lineage>
</organism>
<name>A0A9X2PH83_9HYPH</name>
<dbReference type="InterPro" id="IPR009628">
    <property type="entry name" value="Phage_tape_measure_N"/>
</dbReference>
<feature type="domain" description="Bacteriophage tail tape measure N-terminal" evidence="2">
    <location>
        <begin position="122"/>
        <end position="247"/>
    </location>
</feature>
<evidence type="ECO:0000256" key="1">
    <source>
        <dbReference type="SAM" id="Coils"/>
    </source>
</evidence>
<reference evidence="4" key="1">
    <citation type="submission" date="2022-08" db="EMBL/GenBank/DDBJ databases">
        <authorList>
            <person name="Li F."/>
        </authorList>
    </citation>
    <scope>NUCLEOTIDE SEQUENCE</scope>
    <source>
        <strain evidence="4">MQZ15Z-1</strain>
    </source>
</reference>
<dbReference type="Pfam" id="PF09718">
    <property type="entry name" value="Tape_meas_lam_C"/>
    <property type="match status" value="1"/>
</dbReference>
<protein>
    <submittedName>
        <fullName evidence="4">Phage tail length tape measure family protein</fullName>
    </submittedName>
</protein>
<feature type="domain" description="Bacteriophage tail tape measure C-terminal" evidence="3">
    <location>
        <begin position="538"/>
        <end position="608"/>
    </location>
</feature>
<keyword evidence="1" id="KW-0175">Coiled coil</keyword>
<keyword evidence="5" id="KW-1185">Reference proteome</keyword>
<dbReference type="AlphaFoldDB" id="A0A9X2PH83"/>
<dbReference type="RefSeq" id="WP_258735016.1">
    <property type="nucleotide sequence ID" value="NZ_JANTHZ010000015.1"/>
</dbReference>
<dbReference type="EMBL" id="JANTHZ010000015">
    <property type="protein sequence ID" value="MCS0497860.1"/>
    <property type="molecule type" value="Genomic_DNA"/>
</dbReference>
<accession>A0A9X2PH83</accession>
<evidence type="ECO:0000313" key="4">
    <source>
        <dbReference type="EMBL" id="MCS0497860.1"/>
    </source>
</evidence>
<dbReference type="Pfam" id="PF06791">
    <property type="entry name" value="TMP_2"/>
    <property type="match status" value="1"/>
</dbReference>
<evidence type="ECO:0000259" key="2">
    <source>
        <dbReference type="Pfam" id="PF06791"/>
    </source>
</evidence>
<sequence length="762" mass="80435">MASVEQIRRVVTQYDSRGAEKSVADLDAVAAAQGKVAATGQTVATVTDTVTRRQLSAVNAYDRLRRSIDEEYRAQQNLARGQATLDRAMQQGIITAEEYSRALALLKAKQGPPGANDNFQLASHELTNLKFQLNDVATMLASGASPFQVIATQGGQLSQILGDKGVKGAVMGIGQAVLSMATPVNLALLGIVGAGLAAEAAWSAFGSSTKSLSDDLKEQERLLKLVKDAYDEVSGAATKWNNASRSATVVETTQALADMRAQVNDLSGDFLRDVGTYAGRGAQRRFTVGGDYEAFAGPINDFLASVKAGAPDVDRLVDSIGQIGETSPQVAKTASELLGIIRNADDADNSLSAAAGGAKMLEAQLAVLAGTATDAQKQLVGVADAASDIASATKALEGLRRDYSRIGDPRAEFIGRYTDNLGQGVPQDLRKQIEEQAAKNYAAEQARAAADKAASARARDAARAQRDTLRDAERYYEQTRTAAERYAAEIAKLNDLLAQGAINQDTYTRNASKAAEALADAEKQDLMDRLGKSSDPLSGLQLGTMRYFDSLGTEAERTADLVQGVFGSLEDAFADFASTGKLDFKSLVDSMISDLARYAARQAMVGLFGGGNGGGLFGLLPGFDTGGYTGAGGRNEPAGVVHRGEFVFSQAAVRQAGVGHLDMLHRSLKKGYAEGGYAERQEIGATARQFSAPGGVHAAGSSTGNTFAPVYNIDARGSQMSEQQFRRILDENNRKVVTQVRGNVSGWVSEDRLRAPAQSGLG</sequence>
<dbReference type="Proteomes" id="UP001151088">
    <property type="component" value="Unassembled WGS sequence"/>
</dbReference>
<feature type="coiled-coil region" evidence="1">
    <location>
        <begin position="469"/>
        <end position="524"/>
    </location>
</feature>
<proteinExistence type="predicted"/>